<evidence type="ECO:0000313" key="3">
    <source>
        <dbReference type="EMBL" id="TFK78893.1"/>
    </source>
</evidence>
<evidence type="ECO:0000313" key="4">
    <source>
        <dbReference type="Proteomes" id="UP000308197"/>
    </source>
</evidence>
<feature type="compositionally biased region" description="Basic residues" evidence="1">
    <location>
        <begin position="116"/>
        <end position="130"/>
    </location>
</feature>
<accession>A0A5C3NZJ4</accession>
<gene>
    <name evidence="3" type="ORF">K466DRAFT_506549</name>
</gene>
<evidence type="ECO:0000256" key="2">
    <source>
        <dbReference type="SAM" id="Phobius"/>
    </source>
</evidence>
<dbReference type="InParanoid" id="A0A5C3NZJ4"/>
<feature type="transmembrane region" description="Helical" evidence="2">
    <location>
        <begin position="6"/>
        <end position="27"/>
    </location>
</feature>
<sequence>SAYGVLAGLCCLLTNVAATSLIAYRTWEHRCIIMSYLRRSSRRTQAERTLALLVESGLLYCTLWVSMVLHSGKSDLYLTVGSRRSGSWYATSYMHLRGTKTLCSRTAPLRDERMPRPHHRESRHMSRAGRRGSTSRIPRRW</sequence>
<keyword evidence="2" id="KW-0812">Transmembrane</keyword>
<name>A0A5C3NZJ4_9APHY</name>
<feature type="transmembrane region" description="Helical" evidence="2">
    <location>
        <begin position="48"/>
        <end position="69"/>
    </location>
</feature>
<dbReference type="EMBL" id="ML212269">
    <property type="protein sequence ID" value="TFK78893.1"/>
    <property type="molecule type" value="Genomic_DNA"/>
</dbReference>
<proteinExistence type="predicted"/>
<feature type="non-terminal residue" evidence="3">
    <location>
        <position position="1"/>
    </location>
</feature>
<feature type="region of interest" description="Disordered" evidence="1">
    <location>
        <begin position="109"/>
        <end position="141"/>
    </location>
</feature>
<organism evidence="3 4">
    <name type="scientific">Polyporus arcularius HHB13444</name>
    <dbReference type="NCBI Taxonomy" id="1314778"/>
    <lineage>
        <taxon>Eukaryota</taxon>
        <taxon>Fungi</taxon>
        <taxon>Dikarya</taxon>
        <taxon>Basidiomycota</taxon>
        <taxon>Agaricomycotina</taxon>
        <taxon>Agaricomycetes</taxon>
        <taxon>Polyporales</taxon>
        <taxon>Polyporaceae</taxon>
        <taxon>Polyporus</taxon>
    </lineage>
</organism>
<dbReference type="Proteomes" id="UP000308197">
    <property type="component" value="Unassembled WGS sequence"/>
</dbReference>
<keyword evidence="2" id="KW-1133">Transmembrane helix</keyword>
<dbReference type="AlphaFoldDB" id="A0A5C3NZJ4"/>
<feature type="compositionally biased region" description="Polar residues" evidence="1">
    <location>
        <begin position="132"/>
        <end position="141"/>
    </location>
</feature>
<protein>
    <submittedName>
        <fullName evidence="3">Uncharacterized protein</fullName>
    </submittedName>
</protein>
<keyword evidence="2" id="KW-0472">Membrane</keyword>
<keyword evidence="4" id="KW-1185">Reference proteome</keyword>
<reference evidence="3 4" key="1">
    <citation type="journal article" date="2019" name="Nat. Ecol. Evol.">
        <title>Megaphylogeny resolves global patterns of mushroom evolution.</title>
        <authorList>
            <person name="Varga T."/>
            <person name="Krizsan K."/>
            <person name="Foldi C."/>
            <person name="Dima B."/>
            <person name="Sanchez-Garcia M."/>
            <person name="Sanchez-Ramirez S."/>
            <person name="Szollosi G.J."/>
            <person name="Szarkandi J.G."/>
            <person name="Papp V."/>
            <person name="Albert L."/>
            <person name="Andreopoulos W."/>
            <person name="Angelini C."/>
            <person name="Antonin V."/>
            <person name="Barry K.W."/>
            <person name="Bougher N.L."/>
            <person name="Buchanan P."/>
            <person name="Buyck B."/>
            <person name="Bense V."/>
            <person name="Catcheside P."/>
            <person name="Chovatia M."/>
            <person name="Cooper J."/>
            <person name="Damon W."/>
            <person name="Desjardin D."/>
            <person name="Finy P."/>
            <person name="Geml J."/>
            <person name="Haridas S."/>
            <person name="Hughes K."/>
            <person name="Justo A."/>
            <person name="Karasinski D."/>
            <person name="Kautmanova I."/>
            <person name="Kiss B."/>
            <person name="Kocsube S."/>
            <person name="Kotiranta H."/>
            <person name="LaButti K.M."/>
            <person name="Lechner B.E."/>
            <person name="Liimatainen K."/>
            <person name="Lipzen A."/>
            <person name="Lukacs Z."/>
            <person name="Mihaltcheva S."/>
            <person name="Morgado L.N."/>
            <person name="Niskanen T."/>
            <person name="Noordeloos M.E."/>
            <person name="Ohm R.A."/>
            <person name="Ortiz-Santana B."/>
            <person name="Ovrebo C."/>
            <person name="Racz N."/>
            <person name="Riley R."/>
            <person name="Savchenko A."/>
            <person name="Shiryaev A."/>
            <person name="Soop K."/>
            <person name="Spirin V."/>
            <person name="Szebenyi C."/>
            <person name="Tomsovsky M."/>
            <person name="Tulloss R.E."/>
            <person name="Uehling J."/>
            <person name="Grigoriev I.V."/>
            <person name="Vagvolgyi C."/>
            <person name="Papp T."/>
            <person name="Martin F.M."/>
            <person name="Miettinen O."/>
            <person name="Hibbett D.S."/>
            <person name="Nagy L.G."/>
        </authorList>
    </citation>
    <scope>NUCLEOTIDE SEQUENCE [LARGE SCALE GENOMIC DNA]</scope>
    <source>
        <strain evidence="3 4">HHB13444</strain>
    </source>
</reference>
<evidence type="ECO:0000256" key="1">
    <source>
        <dbReference type="SAM" id="MobiDB-lite"/>
    </source>
</evidence>